<evidence type="ECO:0000313" key="3">
    <source>
        <dbReference type="EMBL" id="KAJ7361213.1"/>
    </source>
</evidence>
<reference evidence="3" key="1">
    <citation type="submission" date="2023-03" db="EMBL/GenBank/DDBJ databases">
        <title>Massive genome expansion in bonnet fungi (Mycena s.s.) driven by repeated elements and novel gene families across ecological guilds.</title>
        <authorList>
            <consortium name="Lawrence Berkeley National Laboratory"/>
            <person name="Harder C.B."/>
            <person name="Miyauchi S."/>
            <person name="Viragh M."/>
            <person name="Kuo A."/>
            <person name="Thoen E."/>
            <person name="Andreopoulos B."/>
            <person name="Lu D."/>
            <person name="Skrede I."/>
            <person name="Drula E."/>
            <person name="Henrissat B."/>
            <person name="Morin E."/>
            <person name="Kohler A."/>
            <person name="Barry K."/>
            <person name="LaButti K."/>
            <person name="Morin E."/>
            <person name="Salamov A."/>
            <person name="Lipzen A."/>
            <person name="Mereny Z."/>
            <person name="Hegedus B."/>
            <person name="Baldrian P."/>
            <person name="Stursova M."/>
            <person name="Weitz H."/>
            <person name="Taylor A."/>
            <person name="Grigoriev I.V."/>
            <person name="Nagy L.G."/>
            <person name="Martin F."/>
            <person name="Kauserud H."/>
        </authorList>
    </citation>
    <scope>NUCLEOTIDE SEQUENCE</scope>
    <source>
        <strain evidence="3">CBHHK002</strain>
    </source>
</reference>
<protein>
    <recommendedName>
        <fullName evidence="5">Secreted protein</fullName>
    </recommendedName>
</protein>
<organism evidence="3 4">
    <name type="scientific">Mycena albidolilacea</name>
    <dbReference type="NCBI Taxonomy" id="1033008"/>
    <lineage>
        <taxon>Eukaryota</taxon>
        <taxon>Fungi</taxon>
        <taxon>Dikarya</taxon>
        <taxon>Basidiomycota</taxon>
        <taxon>Agaricomycotina</taxon>
        <taxon>Agaricomycetes</taxon>
        <taxon>Agaricomycetidae</taxon>
        <taxon>Agaricales</taxon>
        <taxon>Marasmiineae</taxon>
        <taxon>Mycenaceae</taxon>
        <taxon>Mycena</taxon>
    </lineage>
</organism>
<accession>A0AAD7AKE1</accession>
<name>A0AAD7AKE1_9AGAR</name>
<evidence type="ECO:0000256" key="1">
    <source>
        <dbReference type="SAM" id="MobiDB-lite"/>
    </source>
</evidence>
<feature type="region of interest" description="Disordered" evidence="1">
    <location>
        <begin position="107"/>
        <end position="135"/>
    </location>
</feature>
<feature type="region of interest" description="Disordered" evidence="1">
    <location>
        <begin position="33"/>
        <end position="53"/>
    </location>
</feature>
<gene>
    <name evidence="3" type="ORF">DFH08DRAFT_368472</name>
</gene>
<proteinExistence type="predicted"/>
<feature type="compositionally biased region" description="Polar residues" evidence="1">
    <location>
        <begin position="107"/>
        <end position="116"/>
    </location>
</feature>
<feature type="chain" id="PRO_5042253319" description="Secreted protein" evidence="2">
    <location>
        <begin position="21"/>
        <end position="135"/>
    </location>
</feature>
<keyword evidence="2" id="KW-0732">Signal</keyword>
<evidence type="ECO:0000256" key="2">
    <source>
        <dbReference type="SAM" id="SignalP"/>
    </source>
</evidence>
<evidence type="ECO:0008006" key="5">
    <source>
        <dbReference type="Google" id="ProtNLM"/>
    </source>
</evidence>
<evidence type="ECO:0000313" key="4">
    <source>
        <dbReference type="Proteomes" id="UP001218218"/>
    </source>
</evidence>
<feature type="signal peptide" evidence="2">
    <location>
        <begin position="1"/>
        <end position="20"/>
    </location>
</feature>
<dbReference type="Proteomes" id="UP001218218">
    <property type="component" value="Unassembled WGS sequence"/>
</dbReference>
<dbReference type="AlphaFoldDB" id="A0AAD7AKE1"/>
<sequence>MFHMLGVSCLAAVLWPYCFELSCLPRNFKELRGSNADQPQAKDGQNDRPKFKTATQEVDRLYMEIRRSSRFVGGRAYVHARHQLVSDHVRTAIRGAAMKPERYCPAQGSTETQWNRNHGVGREQGSTKARTCIRV</sequence>
<dbReference type="EMBL" id="JARIHO010000005">
    <property type="protein sequence ID" value="KAJ7361213.1"/>
    <property type="molecule type" value="Genomic_DNA"/>
</dbReference>
<comment type="caution">
    <text evidence="3">The sequence shown here is derived from an EMBL/GenBank/DDBJ whole genome shotgun (WGS) entry which is preliminary data.</text>
</comment>
<keyword evidence="4" id="KW-1185">Reference proteome</keyword>